<evidence type="ECO:0000259" key="11">
    <source>
        <dbReference type="PROSITE" id="PS50928"/>
    </source>
</evidence>
<keyword evidence="4" id="KW-0813">Transport</keyword>
<dbReference type="Gene3D" id="1.10.3720.10">
    <property type="entry name" value="MetI-like"/>
    <property type="match status" value="1"/>
</dbReference>
<accession>A0A543KAD4</accession>
<evidence type="ECO:0000256" key="6">
    <source>
        <dbReference type="ARBA" id="ARBA00022692"/>
    </source>
</evidence>
<dbReference type="GO" id="GO:0005886">
    <property type="term" value="C:plasma membrane"/>
    <property type="evidence" value="ECO:0007669"/>
    <property type="project" value="UniProtKB-SubCell"/>
</dbReference>
<evidence type="ECO:0000256" key="9">
    <source>
        <dbReference type="RuleBase" id="RU363043"/>
    </source>
</evidence>
<sequence length="596" mass="65624">MTSLNEQLPPASGAAGAAGVAAKDAVKGRRVRRFSADLSATGEPALWGFGGALALGIILIAGFLMMVLYNGATTFWPKPIAQVELTDGTVIAGVERRGTIFRPDMPRLAEDVRAEVEANDGFAYRTLYQTANFDLYGDDFQWVADFETQNVTQPEVFYYFERQTWGVFVGRIAGMQIDGQQMDYDPAVLRREQSLARDRFNQIRRIERTEIGRINHQIERERLAQRRALLEEGALQQGETADVDGLASQARDGVLAESQARIQELQAEFEVLQARVNEIRATDRRYTVTLEEVGGRTIEPEISQIVRYFPANTISIPEKIGIYFSRWWEFVSAEPREANTQGGVLPAIFGTVAMTLLMVVFVAPFGVITALYLREYAKQGRVTSIVRISVNNLAGVPSIVYGVFGLGFFAYTMGGTIDQLFYPEALPNPTFGKGGILWASLTLALLTVPVVIVATEEALAAVPRSMREGSLACGASKWQTIRYVVLPKALPGIMTGMILAMARGAGEVAPLMLVGVVKLAPALPIDGFYPFIHLDRSFMHLGFHIFDVGFQSRNSEAGKPMVFVTTLLLLALIVAMNATAIIVRNRLKRKYATGQF</sequence>
<evidence type="ECO:0000256" key="2">
    <source>
        <dbReference type="ARBA" id="ARBA00007069"/>
    </source>
</evidence>
<proteinExistence type="inferred from homology"/>
<dbReference type="GO" id="GO:0005315">
    <property type="term" value="F:phosphate transmembrane transporter activity"/>
    <property type="evidence" value="ECO:0007669"/>
    <property type="project" value="InterPro"/>
</dbReference>
<feature type="transmembrane region" description="Helical" evidence="9">
    <location>
        <begin position="393"/>
        <end position="417"/>
    </location>
</feature>
<comment type="caution">
    <text evidence="12">The sequence shown here is derived from an EMBL/GenBank/DDBJ whole genome shotgun (WGS) entry which is preliminary data.</text>
</comment>
<evidence type="ECO:0000256" key="4">
    <source>
        <dbReference type="ARBA" id="ARBA00022448"/>
    </source>
</evidence>
<evidence type="ECO:0000256" key="5">
    <source>
        <dbReference type="ARBA" id="ARBA00022475"/>
    </source>
</evidence>
<feature type="transmembrane region" description="Helical" evidence="9">
    <location>
        <begin position="344"/>
        <end position="373"/>
    </location>
</feature>
<dbReference type="SUPFAM" id="SSF161098">
    <property type="entry name" value="MetI-like"/>
    <property type="match status" value="1"/>
</dbReference>
<keyword evidence="5 9" id="KW-1003">Cell membrane</keyword>
<keyword evidence="7 9" id="KW-1133">Transmembrane helix</keyword>
<feature type="transmembrane region" description="Helical" evidence="9">
    <location>
        <begin position="45"/>
        <end position="69"/>
    </location>
</feature>
<feature type="transmembrane region" description="Helical" evidence="9">
    <location>
        <begin position="561"/>
        <end position="583"/>
    </location>
</feature>
<evidence type="ECO:0000256" key="1">
    <source>
        <dbReference type="ARBA" id="ARBA00004651"/>
    </source>
</evidence>
<gene>
    <name evidence="12" type="ORF">BD293_0642</name>
</gene>
<evidence type="ECO:0000313" key="12">
    <source>
        <dbReference type="EMBL" id="TQM92055.1"/>
    </source>
</evidence>
<dbReference type="OrthoDB" id="9807065at2"/>
<dbReference type="CDD" id="cd06261">
    <property type="entry name" value="TM_PBP2"/>
    <property type="match status" value="1"/>
</dbReference>
<organism evidence="12 13">
    <name type="scientific">Roseinatronobacter monicus</name>
    <dbReference type="NCBI Taxonomy" id="393481"/>
    <lineage>
        <taxon>Bacteria</taxon>
        <taxon>Pseudomonadati</taxon>
        <taxon>Pseudomonadota</taxon>
        <taxon>Alphaproteobacteria</taxon>
        <taxon>Rhodobacterales</taxon>
        <taxon>Paracoccaceae</taxon>
        <taxon>Roseinatronobacter</taxon>
    </lineage>
</organism>
<keyword evidence="13" id="KW-1185">Reference proteome</keyword>
<evidence type="ECO:0000256" key="8">
    <source>
        <dbReference type="ARBA" id="ARBA00023136"/>
    </source>
</evidence>
<feature type="transmembrane region" description="Helical" evidence="9">
    <location>
        <begin position="437"/>
        <end position="462"/>
    </location>
</feature>
<dbReference type="RefSeq" id="WP_142079819.1">
    <property type="nucleotide sequence ID" value="NZ_VFPT01000001.1"/>
</dbReference>
<dbReference type="AlphaFoldDB" id="A0A543KAD4"/>
<feature type="transmembrane region" description="Helical" evidence="9">
    <location>
        <begin position="483"/>
        <end position="502"/>
    </location>
</feature>
<protein>
    <recommendedName>
        <fullName evidence="3 9">Phosphate transport system permease protein PstA</fullName>
    </recommendedName>
</protein>
<evidence type="ECO:0000256" key="3">
    <source>
        <dbReference type="ARBA" id="ARBA00016864"/>
    </source>
</evidence>
<dbReference type="NCBIfam" id="TIGR00974">
    <property type="entry name" value="3a0107s02c"/>
    <property type="match status" value="1"/>
</dbReference>
<evidence type="ECO:0000256" key="7">
    <source>
        <dbReference type="ARBA" id="ARBA00022989"/>
    </source>
</evidence>
<dbReference type="InterPro" id="IPR005672">
    <property type="entry name" value="Phosphate_PstA"/>
</dbReference>
<dbReference type="GO" id="GO:0035435">
    <property type="term" value="P:phosphate ion transmembrane transport"/>
    <property type="evidence" value="ECO:0007669"/>
    <property type="project" value="InterPro"/>
</dbReference>
<evidence type="ECO:0000256" key="10">
    <source>
        <dbReference type="SAM" id="Coils"/>
    </source>
</evidence>
<dbReference type="PROSITE" id="PS50928">
    <property type="entry name" value="ABC_TM1"/>
    <property type="match status" value="1"/>
</dbReference>
<comment type="subcellular location">
    <subcellularLocation>
        <location evidence="9">Cell inner membrane</location>
        <topology evidence="9">Multi-pass membrane protein</topology>
    </subcellularLocation>
    <subcellularLocation>
        <location evidence="1">Cell membrane</location>
        <topology evidence="1">Multi-pass membrane protein</topology>
    </subcellularLocation>
</comment>
<dbReference type="PANTHER" id="PTHR43470">
    <property type="entry name" value="PHOSPHATE TRANSPORT SYSTEM PERMEASE PROTEIN PSTA-RELATED"/>
    <property type="match status" value="1"/>
</dbReference>
<evidence type="ECO:0000313" key="13">
    <source>
        <dbReference type="Proteomes" id="UP000320582"/>
    </source>
</evidence>
<dbReference type="InterPro" id="IPR000515">
    <property type="entry name" value="MetI-like"/>
</dbReference>
<dbReference type="PANTHER" id="PTHR43470:SF6">
    <property type="entry name" value="PHOSPHATE TRANSPORT SYSTEM PERMEASE PROTEIN PSTA"/>
    <property type="match status" value="1"/>
</dbReference>
<keyword evidence="10" id="KW-0175">Coiled coil</keyword>
<dbReference type="InterPro" id="IPR035906">
    <property type="entry name" value="MetI-like_sf"/>
</dbReference>
<name>A0A543KAD4_9RHOB</name>
<dbReference type="Proteomes" id="UP000320582">
    <property type="component" value="Unassembled WGS sequence"/>
</dbReference>
<keyword evidence="6 9" id="KW-0812">Transmembrane</keyword>
<dbReference type="Pfam" id="PF00528">
    <property type="entry name" value="BPD_transp_1"/>
    <property type="match status" value="1"/>
</dbReference>
<keyword evidence="8 9" id="KW-0472">Membrane</keyword>
<feature type="domain" description="ABC transmembrane type-1" evidence="11">
    <location>
        <begin position="348"/>
        <end position="580"/>
    </location>
</feature>
<reference evidence="12 13" key="1">
    <citation type="submission" date="2019-06" db="EMBL/GenBank/DDBJ databases">
        <title>Genomic Encyclopedia of Archaeal and Bacterial Type Strains, Phase II (KMG-II): from individual species to whole genera.</title>
        <authorList>
            <person name="Goeker M."/>
        </authorList>
    </citation>
    <scope>NUCLEOTIDE SEQUENCE [LARGE SCALE GENOMIC DNA]</scope>
    <source>
        <strain evidence="12 13">DSM 18423</strain>
    </source>
</reference>
<comment type="similarity">
    <text evidence="2 9">Belongs to the binding-protein-dependent transport system permease family. CysTW subfamily.</text>
</comment>
<feature type="coiled-coil region" evidence="10">
    <location>
        <begin position="255"/>
        <end position="282"/>
    </location>
</feature>
<dbReference type="EMBL" id="VFPT01000001">
    <property type="protein sequence ID" value="TQM92055.1"/>
    <property type="molecule type" value="Genomic_DNA"/>
</dbReference>